<keyword evidence="1" id="KW-0812">Transmembrane</keyword>
<reference evidence="4 6" key="2">
    <citation type="submission" date="2017-01" db="EMBL/GenBank/DDBJ databases">
        <authorList>
            <person name="Mah S.A."/>
            <person name="Swanson W.J."/>
            <person name="Moy G.W."/>
            <person name="Vacquier V.D."/>
        </authorList>
    </citation>
    <scope>NUCLEOTIDE SEQUENCE [LARGE SCALE GENOMIC DNA]</scope>
    <source>
        <strain evidence="4 6">ATCC 29606</strain>
    </source>
</reference>
<dbReference type="Proteomes" id="UP000030980">
    <property type="component" value="Unassembled WGS sequence"/>
</dbReference>
<evidence type="ECO:0000256" key="2">
    <source>
        <dbReference type="SAM" id="SignalP"/>
    </source>
</evidence>
<accession>A0A0B2D663</accession>
<keyword evidence="2" id="KW-0732">Signal</keyword>
<accession>A0A0B3BWP9</accession>
<dbReference type="OrthoDB" id="332175at2"/>
<dbReference type="RefSeq" id="WP_027588721.1">
    <property type="nucleotide sequence ID" value="NZ_FMUP01000004.1"/>
</dbReference>
<proteinExistence type="predicted"/>
<sequence length="107" mass="10859">MTPFRSLAAALALTTGLLSLPAQANPSGDPLYNADAPPAYAMIGDLLIARPLLIAGTVIGTGVFIVSLPFTLLGGNVGDAGQALVVEPAKAAFVRCLGCTESGYKRD</sequence>
<evidence type="ECO:0000313" key="6">
    <source>
        <dbReference type="Proteomes" id="UP000186079"/>
    </source>
</evidence>
<dbReference type="PATRIC" id="fig|706570.3.peg.2983"/>
<reference evidence="3 5" key="1">
    <citation type="submission" date="2014-11" db="EMBL/GenBank/DDBJ databases">
        <title>Genome sequence of Pseudomonas tuomuerensis JCM 14085.</title>
        <authorList>
            <person name="Shin S.-K."/>
            <person name="Yi H."/>
        </authorList>
    </citation>
    <scope>NUCLEOTIDE SEQUENCE [LARGE SCALE GENOMIC DNA]</scope>
    <source>
        <strain evidence="3 5">JCM 14085</strain>
    </source>
</reference>
<feature type="chain" id="PRO_5015034508" evidence="2">
    <location>
        <begin position="25"/>
        <end position="107"/>
    </location>
</feature>
<evidence type="ECO:0000313" key="5">
    <source>
        <dbReference type="Proteomes" id="UP000030980"/>
    </source>
</evidence>
<evidence type="ECO:0000313" key="3">
    <source>
        <dbReference type="EMBL" id="KHO63817.1"/>
    </source>
</evidence>
<keyword evidence="1" id="KW-0472">Membrane</keyword>
<protein>
    <submittedName>
        <fullName evidence="3">Multidrug transporter</fullName>
    </submittedName>
</protein>
<dbReference type="AlphaFoldDB" id="A0A0B2D663"/>
<gene>
    <name evidence="3" type="ORF">PT85_15085</name>
    <name evidence="4" type="ORF">SAMN05421672_10532</name>
</gene>
<keyword evidence="1" id="KW-1133">Transmembrane helix</keyword>
<dbReference type="Proteomes" id="UP000186079">
    <property type="component" value="Unassembled WGS sequence"/>
</dbReference>
<feature type="signal peptide" evidence="2">
    <location>
        <begin position="1"/>
        <end position="24"/>
    </location>
</feature>
<organism evidence="3 5">
    <name type="scientific">Pseudomonas flexibilis</name>
    <dbReference type="NCBI Taxonomy" id="706570"/>
    <lineage>
        <taxon>Bacteria</taxon>
        <taxon>Pseudomonadati</taxon>
        <taxon>Pseudomonadota</taxon>
        <taxon>Gammaproteobacteria</taxon>
        <taxon>Pseudomonadales</taxon>
        <taxon>Pseudomonadaceae</taxon>
        <taxon>Pseudomonas</taxon>
    </lineage>
</organism>
<evidence type="ECO:0000256" key="1">
    <source>
        <dbReference type="SAM" id="Phobius"/>
    </source>
</evidence>
<evidence type="ECO:0000313" key="4">
    <source>
        <dbReference type="EMBL" id="SIQ30719.1"/>
    </source>
</evidence>
<dbReference type="EMBL" id="JTAK01000006">
    <property type="protein sequence ID" value="KHO63817.1"/>
    <property type="molecule type" value="Genomic_DNA"/>
</dbReference>
<name>A0A0B2D663_9PSED</name>
<dbReference type="EMBL" id="FTMC01000005">
    <property type="protein sequence ID" value="SIQ30719.1"/>
    <property type="molecule type" value="Genomic_DNA"/>
</dbReference>
<feature type="transmembrane region" description="Helical" evidence="1">
    <location>
        <begin position="48"/>
        <end position="73"/>
    </location>
</feature>
<dbReference type="STRING" id="706570.PT85_15085"/>
<keyword evidence="5" id="KW-1185">Reference proteome</keyword>